<dbReference type="Gene3D" id="1.10.10.10">
    <property type="entry name" value="Winged helix-like DNA-binding domain superfamily/Winged helix DNA-binding domain"/>
    <property type="match status" value="1"/>
</dbReference>
<dbReference type="InterPro" id="IPR050707">
    <property type="entry name" value="HTH_MetabolicPath_Reg"/>
</dbReference>
<dbReference type="PANTHER" id="PTHR30136:SF24">
    <property type="entry name" value="HTH-TYPE TRANSCRIPTIONAL REPRESSOR ALLR"/>
    <property type="match status" value="1"/>
</dbReference>
<comment type="caution">
    <text evidence="6">The sequence shown here is derived from an EMBL/GenBank/DDBJ whole genome shotgun (WGS) entry which is preliminary data.</text>
</comment>
<organism evidence="6 7">
    <name type="scientific">Paracoccus onubensis</name>
    <dbReference type="NCBI Taxonomy" id="1675788"/>
    <lineage>
        <taxon>Bacteria</taxon>
        <taxon>Pseudomonadati</taxon>
        <taxon>Pseudomonadota</taxon>
        <taxon>Alphaproteobacteria</taxon>
        <taxon>Rhodobacterales</taxon>
        <taxon>Paracoccaceae</taxon>
        <taxon>Paracoccus</taxon>
    </lineage>
</organism>
<dbReference type="SMART" id="SM00346">
    <property type="entry name" value="HTH_ICLR"/>
    <property type="match status" value="1"/>
</dbReference>
<dbReference type="GO" id="GO:0003677">
    <property type="term" value="F:DNA binding"/>
    <property type="evidence" value="ECO:0007669"/>
    <property type="project" value="UniProtKB-KW"/>
</dbReference>
<keyword evidence="1" id="KW-0805">Transcription regulation</keyword>
<gene>
    <name evidence="6" type="ORF">D3P04_08655</name>
</gene>
<dbReference type="AlphaFoldDB" id="A0A418SXZ3"/>
<dbReference type="InterPro" id="IPR036388">
    <property type="entry name" value="WH-like_DNA-bd_sf"/>
</dbReference>
<dbReference type="Pfam" id="PF09339">
    <property type="entry name" value="HTH_IclR"/>
    <property type="match status" value="1"/>
</dbReference>
<evidence type="ECO:0000259" key="5">
    <source>
        <dbReference type="PROSITE" id="PS51078"/>
    </source>
</evidence>
<dbReference type="PANTHER" id="PTHR30136">
    <property type="entry name" value="HELIX-TURN-HELIX TRANSCRIPTIONAL REGULATOR, ICLR FAMILY"/>
    <property type="match status" value="1"/>
</dbReference>
<dbReference type="GO" id="GO:0045892">
    <property type="term" value="P:negative regulation of DNA-templated transcription"/>
    <property type="evidence" value="ECO:0007669"/>
    <property type="project" value="TreeGrafter"/>
</dbReference>
<dbReference type="Proteomes" id="UP000284202">
    <property type="component" value="Unassembled WGS sequence"/>
</dbReference>
<protein>
    <submittedName>
        <fullName evidence="6">IclR family transcriptional regulator</fullName>
    </submittedName>
</protein>
<dbReference type="SUPFAM" id="SSF46785">
    <property type="entry name" value="Winged helix' DNA-binding domain"/>
    <property type="match status" value="1"/>
</dbReference>
<dbReference type="GO" id="GO:0003700">
    <property type="term" value="F:DNA-binding transcription factor activity"/>
    <property type="evidence" value="ECO:0007669"/>
    <property type="project" value="TreeGrafter"/>
</dbReference>
<dbReference type="InterPro" id="IPR036390">
    <property type="entry name" value="WH_DNA-bd_sf"/>
</dbReference>
<keyword evidence="2" id="KW-0238">DNA-binding</keyword>
<dbReference type="InterPro" id="IPR005471">
    <property type="entry name" value="Tscrpt_reg_IclR_N"/>
</dbReference>
<evidence type="ECO:0000256" key="1">
    <source>
        <dbReference type="ARBA" id="ARBA00023015"/>
    </source>
</evidence>
<dbReference type="PROSITE" id="PS51078">
    <property type="entry name" value="ICLR_ED"/>
    <property type="match status" value="1"/>
</dbReference>
<keyword evidence="7" id="KW-1185">Reference proteome</keyword>
<dbReference type="OrthoDB" id="6057486at2"/>
<sequence length="275" mass="29539">MPNNQPDSPTPPESIGMRAVDRIAAILRSFSMTRPMLSLTEVAMIAGLDKNTTRRLLLALCAAGLVRRDEADGRFGLDIGILKLQPAVLGPRALRETAAPYLQWLTEQSGMTSFFWIADPDGAICIERVRASGVFLDVPWSTPGTVVPLNMAAGPRVVLAHLDDTARAAWLARTQHRFTRFTQTDPTDLLRAVARIRAEGHELILNDYYVGMGGLGVPVLDRSGAFVGAISVTSGTGEFQDPGRMQRVLAAAQETASAIGIRLGPHACPVSGQAE</sequence>
<reference evidence="7" key="1">
    <citation type="submission" date="2018-09" db="EMBL/GenBank/DDBJ databases">
        <title>Acidovorax cavernicola nov. sp. isolated from Gruta de las Maravillas (Aracena, Spain).</title>
        <authorList>
            <person name="Jurado V."/>
            <person name="Gutierrez-Patricio S."/>
            <person name="Gonzalez-Pimentel J.L."/>
            <person name="Miller A.Z."/>
            <person name="Laiz L."/>
            <person name="Saiz-Jimenez C."/>
        </authorList>
    </citation>
    <scope>NUCLEOTIDE SEQUENCE [LARGE SCALE GENOMIC DNA]</scope>
    <source>
        <strain evidence="7">1011MAR3C25</strain>
    </source>
</reference>
<evidence type="ECO:0000259" key="4">
    <source>
        <dbReference type="PROSITE" id="PS51077"/>
    </source>
</evidence>
<dbReference type="InterPro" id="IPR029016">
    <property type="entry name" value="GAF-like_dom_sf"/>
</dbReference>
<feature type="domain" description="HTH iclR-type" evidence="4">
    <location>
        <begin position="17"/>
        <end position="79"/>
    </location>
</feature>
<dbReference type="Gene3D" id="3.30.450.40">
    <property type="match status" value="1"/>
</dbReference>
<evidence type="ECO:0000256" key="3">
    <source>
        <dbReference type="ARBA" id="ARBA00023163"/>
    </source>
</evidence>
<evidence type="ECO:0000313" key="7">
    <source>
        <dbReference type="Proteomes" id="UP000284202"/>
    </source>
</evidence>
<dbReference type="EMBL" id="QZCG01000005">
    <property type="protein sequence ID" value="RJE85813.1"/>
    <property type="molecule type" value="Genomic_DNA"/>
</dbReference>
<keyword evidence="3" id="KW-0804">Transcription</keyword>
<evidence type="ECO:0000313" key="6">
    <source>
        <dbReference type="EMBL" id="RJE85813.1"/>
    </source>
</evidence>
<feature type="domain" description="IclR-ED" evidence="5">
    <location>
        <begin position="80"/>
        <end position="265"/>
    </location>
</feature>
<dbReference type="InterPro" id="IPR014757">
    <property type="entry name" value="Tscrpt_reg_IclR_C"/>
</dbReference>
<dbReference type="SUPFAM" id="SSF55781">
    <property type="entry name" value="GAF domain-like"/>
    <property type="match status" value="1"/>
</dbReference>
<dbReference type="PROSITE" id="PS51077">
    <property type="entry name" value="HTH_ICLR"/>
    <property type="match status" value="1"/>
</dbReference>
<dbReference type="Pfam" id="PF01614">
    <property type="entry name" value="IclR_C"/>
    <property type="match status" value="1"/>
</dbReference>
<proteinExistence type="predicted"/>
<name>A0A418SXZ3_9RHOB</name>
<evidence type="ECO:0000256" key="2">
    <source>
        <dbReference type="ARBA" id="ARBA00023125"/>
    </source>
</evidence>
<accession>A0A418SXZ3</accession>